<reference evidence="3" key="1">
    <citation type="submission" date="2009-10" db="EMBL/GenBank/DDBJ databases">
        <authorList>
            <person name="Weinstock G."/>
            <person name="Sodergren E."/>
            <person name="Clifton S."/>
            <person name="Fulton L."/>
            <person name="Fulton B."/>
            <person name="Courtney L."/>
            <person name="Fronick C."/>
            <person name="Harrison M."/>
            <person name="Strong C."/>
            <person name="Farmer C."/>
            <person name="Delahaunty K."/>
            <person name="Markovic C."/>
            <person name="Hall O."/>
            <person name="Minx P."/>
            <person name="Tomlinson C."/>
            <person name="Mitreva M."/>
            <person name="Nelson J."/>
            <person name="Hou S."/>
            <person name="Wollam A."/>
            <person name="Pepin K.H."/>
            <person name="Johnson M."/>
            <person name="Bhonagiri V."/>
            <person name="Nash W.E."/>
            <person name="Warren W."/>
            <person name="Chinwalla A."/>
            <person name="Mardis E.R."/>
            <person name="Wilson R.K."/>
        </authorList>
    </citation>
    <scope>NUCLEOTIDE SEQUENCE [LARGE SCALE GENOMIC DNA]</scope>
    <source>
        <strain evidence="3">ATCC 700122</strain>
    </source>
</reference>
<dbReference type="Proteomes" id="UP000006001">
    <property type="component" value="Unassembled WGS sequence"/>
</dbReference>
<dbReference type="CDD" id="cd00158">
    <property type="entry name" value="RHOD"/>
    <property type="match status" value="1"/>
</dbReference>
<dbReference type="EMBL" id="ACUX02000019">
    <property type="protein sequence ID" value="EEZ60412.1"/>
    <property type="molecule type" value="Genomic_DNA"/>
</dbReference>
<dbReference type="Gene3D" id="3.40.250.10">
    <property type="entry name" value="Rhodanese-like domain"/>
    <property type="match status" value="1"/>
</dbReference>
<dbReference type="PANTHER" id="PTHR44086:SF10">
    <property type="entry name" value="THIOSULFATE SULFURTRANSFERASE_RHODANESE-LIKE DOMAIN-CONTAINING PROTEIN 3"/>
    <property type="match status" value="1"/>
</dbReference>
<dbReference type="OrthoDB" id="9800872at2"/>
<evidence type="ECO:0000256" key="1">
    <source>
        <dbReference type="SAM" id="MobiDB-lite"/>
    </source>
</evidence>
<sequence>MKIDMAEVEDLLGEDPHMLLVDVRTRAEFDEGHIPGAGNMAVDDICDCLYDEAIAERGLDGIAHARGMELSDDASVIVLYCRSGQRSARAVEHMEALGYMNVYDAGGIGGWHGEVVTSAQERAEKLLEADKAAVAAARKTGHARGHGHDRACSCGHDHAED</sequence>
<feature type="region of interest" description="Disordered" evidence="1">
    <location>
        <begin position="139"/>
        <end position="161"/>
    </location>
</feature>
<dbReference type="RefSeq" id="WP_006363170.1">
    <property type="nucleotide sequence ID" value="NZ_GG700631.1"/>
</dbReference>
<dbReference type="AlphaFoldDB" id="D0WJ64"/>
<accession>D0WJ64</accession>
<evidence type="ECO:0000313" key="4">
    <source>
        <dbReference type="Proteomes" id="UP000006001"/>
    </source>
</evidence>
<comment type="caution">
    <text evidence="3">The sequence shown here is derived from an EMBL/GenBank/DDBJ whole genome shotgun (WGS) entry which is preliminary data.</text>
</comment>
<feature type="domain" description="Rhodanese" evidence="2">
    <location>
        <begin position="14"/>
        <end position="117"/>
    </location>
</feature>
<dbReference type="Pfam" id="PF00581">
    <property type="entry name" value="Rhodanese"/>
    <property type="match status" value="1"/>
</dbReference>
<dbReference type="InterPro" id="IPR001763">
    <property type="entry name" value="Rhodanese-like_dom"/>
</dbReference>
<evidence type="ECO:0000259" key="2">
    <source>
        <dbReference type="PROSITE" id="PS50206"/>
    </source>
</evidence>
<dbReference type="SUPFAM" id="SSF52821">
    <property type="entry name" value="Rhodanese/Cell cycle control phosphatase"/>
    <property type="match status" value="1"/>
</dbReference>
<keyword evidence="4" id="KW-1185">Reference proteome</keyword>
<gene>
    <name evidence="3" type="ORF">HMPREF0762_01889</name>
</gene>
<dbReference type="SMART" id="SM00450">
    <property type="entry name" value="RHOD"/>
    <property type="match status" value="1"/>
</dbReference>
<organism evidence="3 4">
    <name type="scientific">Slackia exigua (strain ATCC 700122 / DSM 15923 / CIP 105133 / JCM 11022 / KCTC 5966 / S-7)</name>
    <dbReference type="NCBI Taxonomy" id="649764"/>
    <lineage>
        <taxon>Bacteria</taxon>
        <taxon>Bacillati</taxon>
        <taxon>Actinomycetota</taxon>
        <taxon>Coriobacteriia</taxon>
        <taxon>Eggerthellales</taxon>
        <taxon>Eggerthellaceae</taxon>
        <taxon>Slackia</taxon>
    </lineage>
</organism>
<dbReference type="STRING" id="649764.HMPREF0762_01889"/>
<evidence type="ECO:0000313" key="3">
    <source>
        <dbReference type="EMBL" id="EEZ60412.1"/>
    </source>
</evidence>
<dbReference type="PROSITE" id="PS50206">
    <property type="entry name" value="RHODANESE_3"/>
    <property type="match status" value="1"/>
</dbReference>
<feature type="compositionally biased region" description="Basic and acidic residues" evidence="1">
    <location>
        <begin position="146"/>
        <end position="161"/>
    </location>
</feature>
<protein>
    <submittedName>
        <fullName evidence="3">Rhodanese-like protein</fullName>
    </submittedName>
</protein>
<dbReference type="HOGENOM" id="CLU_1642600_0_0_11"/>
<dbReference type="GO" id="GO:0004792">
    <property type="term" value="F:thiosulfate-cyanide sulfurtransferase activity"/>
    <property type="evidence" value="ECO:0007669"/>
    <property type="project" value="TreeGrafter"/>
</dbReference>
<dbReference type="InterPro" id="IPR036873">
    <property type="entry name" value="Rhodanese-like_dom_sf"/>
</dbReference>
<dbReference type="GeneID" id="85008068"/>
<name>D0WJ64_SLAES</name>
<dbReference type="PANTHER" id="PTHR44086">
    <property type="entry name" value="THIOSULFATE SULFURTRANSFERASE RDL2, MITOCHONDRIAL-RELATED"/>
    <property type="match status" value="1"/>
</dbReference>
<dbReference type="eggNOG" id="COG0607">
    <property type="taxonomic scope" value="Bacteria"/>
</dbReference>
<proteinExistence type="predicted"/>